<accession>A0A9D4JLW3</accession>
<reference evidence="1" key="2">
    <citation type="submission" date="2020-11" db="EMBL/GenBank/DDBJ databases">
        <authorList>
            <person name="McCartney M.A."/>
            <person name="Auch B."/>
            <person name="Kono T."/>
            <person name="Mallez S."/>
            <person name="Becker A."/>
            <person name="Gohl D.M."/>
            <person name="Silverstein K.A.T."/>
            <person name="Koren S."/>
            <person name="Bechman K.B."/>
            <person name="Herman A."/>
            <person name="Abrahante J.E."/>
            <person name="Garbe J."/>
        </authorList>
    </citation>
    <scope>NUCLEOTIDE SEQUENCE</scope>
    <source>
        <strain evidence="1">Duluth1</strain>
        <tissue evidence="1">Whole animal</tissue>
    </source>
</reference>
<evidence type="ECO:0000313" key="2">
    <source>
        <dbReference type="Proteomes" id="UP000828390"/>
    </source>
</evidence>
<evidence type="ECO:0000313" key="1">
    <source>
        <dbReference type="EMBL" id="KAH3817086.1"/>
    </source>
</evidence>
<proteinExistence type="predicted"/>
<sequence>MFSPSPDIDPYEEIFPHSFCMWTACLLAADHELQEIFLATTSGSMSSSTTAMSSAYLVHRLVLLFSIAEASSSDRPSDSMSASFFVLLLNARLRKRGDLQCCMTCCKISPSVFVIS</sequence>
<dbReference type="EMBL" id="JAIWYP010000005">
    <property type="protein sequence ID" value="KAH3817086.1"/>
    <property type="molecule type" value="Genomic_DNA"/>
</dbReference>
<comment type="caution">
    <text evidence="1">The sequence shown here is derived from an EMBL/GenBank/DDBJ whole genome shotgun (WGS) entry which is preliminary data.</text>
</comment>
<name>A0A9D4JLW3_DREPO</name>
<protein>
    <submittedName>
        <fullName evidence="1">Uncharacterized protein</fullName>
    </submittedName>
</protein>
<dbReference type="AlphaFoldDB" id="A0A9D4JLW3"/>
<gene>
    <name evidence="1" type="ORF">DPMN_118615</name>
</gene>
<keyword evidence="2" id="KW-1185">Reference proteome</keyword>
<reference evidence="1" key="1">
    <citation type="journal article" date="2019" name="bioRxiv">
        <title>The Genome of the Zebra Mussel, Dreissena polymorpha: A Resource for Invasive Species Research.</title>
        <authorList>
            <person name="McCartney M.A."/>
            <person name="Auch B."/>
            <person name="Kono T."/>
            <person name="Mallez S."/>
            <person name="Zhang Y."/>
            <person name="Obille A."/>
            <person name="Becker A."/>
            <person name="Abrahante J.E."/>
            <person name="Garbe J."/>
            <person name="Badalamenti J.P."/>
            <person name="Herman A."/>
            <person name="Mangelson H."/>
            <person name="Liachko I."/>
            <person name="Sullivan S."/>
            <person name="Sone E.D."/>
            <person name="Koren S."/>
            <person name="Silverstein K.A.T."/>
            <person name="Beckman K.B."/>
            <person name="Gohl D.M."/>
        </authorList>
    </citation>
    <scope>NUCLEOTIDE SEQUENCE</scope>
    <source>
        <strain evidence="1">Duluth1</strain>
        <tissue evidence="1">Whole animal</tissue>
    </source>
</reference>
<dbReference type="Proteomes" id="UP000828390">
    <property type="component" value="Unassembled WGS sequence"/>
</dbReference>
<organism evidence="1 2">
    <name type="scientific">Dreissena polymorpha</name>
    <name type="common">Zebra mussel</name>
    <name type="synonym">Mytilus polymorpha</name>
    <dbReference type="NCBI Taxonomy" id="45954"/>
    <lineage>
        <taxon>Eukaryota</taxon>
        <taxon>Metazoa</taxon>
        <taxon>Spiralia</taxon>
        <taxon>Lophotrochozoa</taxon>
        <taxon>Mollusca</taxon>
        <taxon>Bivalvia</taxon>
        <taxon>Autobranchia</taxon>
        <taxon>Heteroconchia</taxon>
        <taxon>Euheterodonta</taxon>
        <taxon>Imparidentia</taxon>
        <taxon>Neoheterodontei</taxon>
        <taxon>Myida</taxon>
        <taxon>Dreissenoidea</taxon>
        <taxon>Dreissenidae</taxon>
        <taxon>Dreissena</taxon>
    </lineage>
</organism>